<gene>
    <name evidence="2" type="ORF">HannXRQ_Chr10g0316421</name>
    <name evidence="1" type="ORF">HanXRQr2_Chr10g0462951</name>
</gene>
<accession>A0A251TQQ4</accession>
<dbReference type="Gramene" id="mRNA:HanXRQr2_Chr10g0462951">
    <property type="protein sequence ID" value="mRNA:HanXRQr2_Chr10g0462951"/>
    <property type="gene ID" value="HanXRQr2_Chr10g0462951"/>
</dbReference>
<reference evidence="1 3" key="1">
    <citation type="journal article" date="2017" name="Nature">
        <title>The sunflower genome provides insights into oil metabolism, flowering and Asterid evolution.</title>
        <authorList>
            <person name="Badouin H."/>
            <person name="Gouzy J."/>
            <person name="Grassa C.J."/>
            <person name="Murat F."/>
            <person name="Staton S.E."/>
            <person name="Cottret L."/>
            <person name="Lelandais-Briere C."/>
            <person name="Owens G.L."/>
            <person name="Carrere S."/>
            <person name="Mayjonade B."/>
            <person name="Legrand L."/>
            <person name="Gill N."/>
            <person name="Kane N.C."/>
            <person name="Bowers J.E."/>
            <person name="Hubner S."/>
            <person name="Bellec A."/>
            <person name="Berard A."/>
            <person name="Berges H."/>
            <person name="Blanchet N."/>
            <person name="Boniface M.C."/>
            <person name="Brunel D."/>
            <person name="Catrice O."/>
            <person name="Chaidir N."/>
            <person name="Claudel C."/>
            <person name="Donnadieu C."/>
            <person name="Faraut T."/>
            <person name="Fievet G."/>
            <person name="Helmstetter N."/>
            <person name="King M."/>
            <person name="Knapp S.J."/>
            <person name="Lai Z."/>
            <person name="Le Paslier M.C."/>
            <person name="Lippi Y."/>
            <person name="Lorenzon L."/>
            <person name="Mandel J.R."/>
            <person name="Marage G."/>
            <person name="Marchand G."/>
            <person name="Marquand E."/>
            <person name="Bret-Mestries E."/>
            <person name="Morien E."/>
            <person name="Nambeesan S."/>
            <person name="Nguyen T."/>
            <person name="Pegot-Espagnet P."/>
            <person name="Pouilly N."/>
            <person name="Raftis F."/>
            <person name="Sallet E."/>
            <person name="Schiex T."/>
            <person name="Thomas J."/>
            <person name="Vandecasteele C."/>
            <person name="Vares D."/>
            <person name="Vear F."/>
            <person name="Vautrin S."/>
            <person name="Crespi M."/>
            <person name="Mangin B."/>
            <person name="Burke J.M."/>
            <person name="Salse J."/>
            <person name="Munos S."/>
            <person name="Vincourt P."/>
            <person name="Rieseberg L.H."/>
            <person name="Langlade N.B."/>
        </authorList>
    </citation>
    <scope>NUCLEOTIDE SEQUENCE [LARGE SCALE GENOMIC DNA]</scope>
    <source>
        <strain evidence="3">cv. SF193</strain>
        <tissue evidence="1">Leaves</tissue>
    </source>
</reference>
<evidence type="ECO:0000313" key="3">
    <source>
        <dbReference type="Proteomes" id="UP000215914"/>
    </source>
</evidence>
<proteinExistence type="predicted"/>
<name>A0A251TQQ4_HELAN</name>
<reference evidence="1" key="3">
    <citation type="submission" date="2020-06" db="EMBL/GenBank/DDBJ databases">
        <title>Helianthus annuus Genome sequencing and assembly Release 2.</title>
        <authorList>
            <person name="Gouzy J."/>
            <person name="Langlade N."/>
            <person name="Munos S."/>
        </authorList>
    </citation>
    <scope>NUCLEOTIDE SEQUENCE</scope>
    <source>
        <tissue evidence="1">Leaves</tissue>
    </source>
</reference>
<protein>
    <submittedName>
        <fullName evidence="2">Uncharacterized protein</fullName>
    </submittedName>
</protein>
<dbReference type="EMBL" id="MNCJ02000325">
    <property type="protein sequence ID" value="KAF5788338.1"/>
    <property type="molecule type" value="Genomic_DNA"/>
</dbReference>
<reference evidence="2" key="2">
    <citation type="submission" date="2017-02" db="EMBL/GenBank/DDBJ databases">
        <title>Sunflower complete genome.</title>
        <authorList>
            <person name="Langlade N."/>
            <person name="Munos S."/>
        </authorList>
    </citation>
    <scope>NUCLEOTIDE SEQUENCE [LARGE SCALE GENOMIC DNA]</scope>
    <source>
        <tissue evidence="2">Leaves</tissue>
    </source>
</reference>
<evidence type="ECO:0000313" key="1">
    <source>
        <dbReference type="EMBL" id="KAF5788338.1"/>
    </source>
</evidence>
<dbReference type="EMBL" id="CM007899">
    <property type="protein sequence ID" value="OTG13053.1"/>
    <property type="molecule type" value="Genomic_DNA"/>
</dbReference>
<dbReference type="InParanoid" id="A0A251TQQ4"/>
<keyword evidence="3" id="KW-1185">Reference proteome</keyword>
<evidence type="ECO:0000313" key="2">
    <source>
        <dbReference type="EMBL" id="OTG13053.1"/>
    </source>
</evidence>
<organism evidence="2 3">
    <name type="scientific">Helianthus annuus</name>
    <name type="common">Common sunflower</name>
    <dbReference type="NCBI Taxonomy" id="4232"/>
    <lineage>
        <taxon>Eukaryota</taxon>
        <taxon>Viridiplantae</taxon>
        <taxon>Streptophyta</taxon>
        <taxon>Embryophyta</taxon>
        <taxon>Tracheophyta</taxon>
        <taxon>Spermatophyta</taxon>
        <taxon>Magnoliopsida</taxon>
        <taxon>eudicotyledons</taxon>
        <taxon>Gunneridae</taxon>
        <taxon>Pentapetalae</taxon>
        <taxon>asterids</taxon>
        <taxon>campanulids</taxon>
        <taxon>Asterales</taxon>
        <taxon>Asteraceae</taxon>
        <taxon>Asteroideae</taxon>
        <taxon>Heliantheae alliance</taxon>
        <taxon>Heliantheae</taxon>
        <taxon>Helianthus</taxon>
    </lineage>
</organism>
<sequence>MYQITDSVFFFFITSEEDISFINNLHSTIHNFNFKFPLIQIHHTLFKSHFQLSILQLCGVISKKICKLESQTKGAHQLGSS</sequence>
<dbReference type="AlphaFoldDB" id="A0A251TQQ4"/>
<dbReference type="Proteomes" id="UP000215914">
    <property type="component" value="Chromosome 10"/>
</dbReference>